<dbReference type="InterPro" id="IPR003593">
    <property type="entry name" value="AAA+_ATPase"/>
</dbReference>
<dbReference type="SMART" id="SM00382">
    <property type="entry name" value="AAA"/>
    <property type="match status" value="1"/>
</dbReference>
<protein>
    <recommendedName>
        <fullName evidence="1">AAA+ ATPase domain-containing protein</fullName>
    </recommendedName>
</protein>
<dbReference type="SUPFAM" id="SSF52540">
    <property type="entry name" value="P-loop containing nucleoside triphosphate hydrolases"/>
    <property type="match status" value="1"/>
</dbReference>
<dbReference type="RefSeq" id="WP_020834225.1">
    <property type="nucleotide sequence ID" value="NC_021846.1"/>
</dbReference>
<dbReference type="STRING" id="1276220.STAIW_v1c04400"/>
<proteinExistence type="predicted"/>
<evidence type="ECO:0000313" key="3">
    <source>
        <dbReference type="Proteomes" id="UP000014984"/>
    </source>
</evidence>
<dbReference type="AlphaFoldDB" id="S5LWS0"/>
<gene>
    <name evidence="2" type="ORF">STAIW_v1c04400</name>
</gene>
<name>S5LWS0_9MOLU</name>
<feature type="domain" description="AAA+ ATPase" evidence="1">
    <location>
        <begin position="33"/>
        <end position="182"/>
    </location>
</feature>
<dbReference type="EMBL" id="CP005074">
    <property type="protein sequence ID" value="AGR41086.1"/>
    <property type="molecule type" value="Genomic_DNA"/>
</dbReference>
<dbReference type="HOGENOM" id="CLU_1371484_0_0_14"/>
<dbReference type="Gene3D" id="3.40.50.300">
    <property type="entry name" value="P-loop containing nucleotide triphosphate hydrolases"/>
    <property type="match status" value="1"/>
</dbReference>
<dbReference type="OrthoDB" id="389111at2"/>
<dbReference type="PATRIC" id="fig|1276220.3.peg.446"/>
<dbReference type="KEGG" id="stai:STAIW_v1c04400"/>
<sequence length="199" mass="23344">MTKSNVNIDHDLEYKNFEKLYPYFINKNLSNLKIKGIYIYGISGVGKTMFLNKLKKISTKSIEWINMVDWIKSHQQAWGNLGYEGIHVISANRAAIKEILFIDDLGAEFFHPSTMHYIYELFEKRFSYKKQVPNIITIFTSNYSLLQLEQKYTKQLGKTDTERIISRIKSLVDCEILFEGIDKRSTSTINTKFINEIEF</sequence>
<keyword evidence="3" id="KW-1185">Reference proteome</keyword>
<dbReference type="InterPro" id="IPR027417">
    <property type="entry name" value="P-loop_NTPase"/>
</dbReference>
<dbReference type="Proteomes" id="UP000014984">
    <property type="component" value="Chromosome"/>
</dbReference>
<evidence type="ECO:0000259" key="1">
    <source>
        <dbReference type="SMART" id="SM00382"/>
    </source>
</evidence>
<organism evidence="2 3">
    <name type="scientific">Spiroplasma taiwanense CT-1</name>
    <dbReference type="NCBI Taxonomy" id="1276220"/>
    <lineage>
        <taxon>Bacteria</taxon>
        <taxon>Bacillati</taxon>
        <taxon>Mycoplasmatota</taxon>
        <taxon>Mollicutes</taxon>
        <taxon>Entomoplasmatales</taxon>
        <taxon>Spiroplasmataceae</taxon>
        <taxon>Spiroplasma</taxon>
    </lineage>
</organism>
<accession>S5LWS0</accession>
<reference evidence="2 3" key="1">
    <citation type="journal article" date="2013" name="Genome Biol. Evol.">
        <title>Comparison of metabolic capacities and inference of gene content evolution in mosquito-associated Spiroplasma diminutum and S. taiwanense.</title>
        <authorList>
            <person name="Lo W.S."/>
            <person name="Ku C."/>
            <person name="Chen L.L."/>
            <person name="Chang T.H."/>
            <person name="Kuo C.H."/>
        </authorList>
    </citation>
    <scope>NUCLEOTIDE SEQUENCE [LARGE SCALE GENOMIC DNA]</scope>
    <source>
        <strain evidence="2">CT-1</strain>
    </source>
</reference>
<evidence type="ECO:0000313" key="2">
    <source>
        <dbReference type="EMBL" id="AGR41086.1"/>
    </source>
</evidence>